<comment type="caution">
    <text evidence="1">The sequence shown here is derived from an EMBL/GenBank/DDBJ whole genome shotgun (WGS) entry which is preliminary data.</text>
</comment>
<dbReference type="RefSeq" id="WP_025088064.1">
    <property type="nucleotide sequence ID" value="NZ_AZFT01000053.1"/>
</dbReference>
<gene>
    <name evidence="1" type="ORF">FC32_GL001365</name>
</gene>
<protein>
    <submittedName>
        <fullName evidence="1">Uncharacterized protein</fullName>
    </submittedName>
</protein>
<dbReference type="EMBL" id="AZFT01000053">
    <property type="protein sequence ID" value="KRL84088.1"/>
    <property type="molecule type" value="Genomic_DNA"/>
</dbReference>
<reference evidence="1 2" key="1">
    <citation type="journal article" date="2015" name="Genome Announc.">
        <title>Expanding the biotechnology potential of lactobacilli through comparative genomics of 213 strains and associated genera.</title>
        <authorList>
            <person name="Sun Z."/>
            <person name="Harris H.M."/>
            <person name="McCann A."/>
            <person name="Guo C."/>
            <person name="Argimon S."/>
            <person name="Zhang W."/>
            <person name="Yang X."/>
            <person name="Jeffery I.B."/>
            <person name="Cooney J.C."/>
            <person name="Kagawa T.F."/>
            <person name="Liu W."/>
            <person name="Song Y."/>
            <person name="Salvetti E."/>
            <person name="Wrobel A."/>
            <person name="Rasinkangas P."/>
            <person name="Parkhill J."/>
            <person name="Rea M.C."/>
            <person name="O'Sullivan O."/>
            <person name="Ritari J."/>
            <person name="Douillard F.P."/>
            <person name="Paul Ross R."/>
            <person name="Yang R."/>
            <person name="Briner A.E."/>
            <person name="Felis G.E."/>
            <person name="de Vos W.M."/>
            <person name="Barrangou R."/>
            <person name="Klaenhammer T.R."/>
            <person name="Caufield P.W."/>
            <person name="Cui Y."/>
            <person name="Zhang H."/>
            <person name="O'Toole P.W."/>
        </authorList>
    </citation>
    <scope>NUCLEOTIDE SEQUENCE [LARGE SCALE GENOMIC DNA]</scope>
    <source>
        <strain evidence="1 2">DSM 16634</strain>
    </source>
</reference>
<dbReference type="AlphaFoldDB" id="A0A0R1TZ32"/>
<sequence>MNITDAITMNESPQVRLSYILDDIETLDRYAGRLIKTKSKVKQLFDALDQLPPNEKPISIEGIYNLYDFRMQLLTLGVPVHEVYKFDIKPEPELNVTIIATHKVMEMIYKHDEQVHRLNTMLETYRALRNDLSKDLARFIDDLKKLTPNDLKRHHLSNQQFLDIKNISEQLAKDFK</sequence>
<evidence type="ECO:0000313" key="1">
    <source>
        <dbReference type="EMBL" id="KRL84088.1"/>
    </source>
</evidence>
<evidence type="ECO:0000313" key="2">
    <source>
        <dbReference type="Proteomes" id="UP000051324"/>
    </source>
</evidence>
<name>A0A0R1TZ32_9LACO</name>
<dbReference type="STRING" id="1423724.FC32_GL001365"/>
<keyword evidence="2" id="KW-1185">Reference proteome</keyword>
<proteinExistence type="predicted"/>
<accession>A0A0R1TZ32</accession>
<dbReference type="Proteomes" id="UP000051324">
    <property type="component" value="Unassembled WGS sequence"/>
</dbReference>
<organism evidence="1 2">
    <name type="scientific">Ligilactobacillus apodemi DSM 16634 = JCM 16172</name>
    <dbReference type="NCBI Taxonomy" id="1423724"/>
    <lineage>
        <taxon>Bacteria</taxon>
        <taxon>Bacillati</taxon>
        <taxon>Bacillota</taxon>
        <taxon>Bacilli</taxon>
        <taxon>Lactobacillales</taxon>
        <taxon>Lactobacillaceae</taxon>
        <taxon>Ligilactobacillus</taxon>
    </lineage>
</organism>
<dbReference type="PATRIC" id="fig|1423724.4.peg.1426"/>